<protein>
    <submittedName>
        <fullName evidence="1">Uncharacterized protein</fullName>
    </submittedName>
</protein>
<dbReference type="Proteomes" id="UP001222325">
    <property type="component" value="Unassembled WGS sequence"/>
</dbReference>
<gene>
    <name evidence="1" type="ORF">B0H15DRAFT_947242</name>
    <name evidence="2" type="ORF">B0H15DRAFT_947245</name>
</gene>
<evidence type="ECO:0000313" key="1">
    <source>
        <dbReference type="EMBL" id="KAJ7093907.1"/>
    </source>
</evidence>
<organism evidence="1 3">
    <name type="scientific">Mycena belliarum</name>
    <dbReference type="NCBI Taxonomy" id="1033014"/>
    <lineage>
        <taxon>Eukaryota</taxon>
        <taxon>Fungi</taxon>
        <taxon>Dikarya</taxon>
        <taxon>Basidiomycota</taxon>
        <taxon>Agaricomycotina</taxon>
        <taxon>Agaricomycetes</taxon>
        <taxon>Agaricomycetidae</taxon>
        <taxon>Agaricales</taxon>
        <taxon>Marasmiineae</taxon>
        <taxon>Mycenaceae</taxon>
        <taxon>Mycena</taxon>
    </lineage>
</organism>
<evidence type="ECO:0000313" key="3">
    <source>
        <dbReference type="Proteomes" id="UP001222325"/>
    </source>
</evidence>
<dbReference type="AlphaFoldDB" id="A0AAD6XWV2"/>
<comment type="caution">
    <text evidence="1">The sequence shown here is derived from an EMBL/GenBank/DDBJ whole genome shotgun (WGS) entry which is preliminary data.</text>
</comment>
<dbReference type="EMBL" id="JARJCN010000015">
    <property type="protein sequence ID" value="KAJ7093907.1"/>
    <property type="molecule type" value="Genomic_DNA"/>
</dbReference>
<evidence type="ECO:0000313" key="2">
    <source>
        <dbReference type="EMBL" id="KAJ7093911.1"/>
    </source>
</evidence>
<reference evidence="1" key="1">
    <citation type="submission" date="2023-03" db="EMBL/GenBank/DDBJ databases">
        <title>Massive genome expansion in bonnet fungi (Mycena s.s.) driven by repeated elements and novel gene families across ecological guilds.</title>
        <authorList>
            <consortium name="Lawrence Berkeley National Laboratory"/>
            <person name="Harder C.B."/>
            <person name="Miyauchi S."/>
            <person name="Viragh M."/>
            <person name="Kuo A."/>
            <person name="Thoen E."/>
            <person name="Andreopoulos B."/>
            <person name="Lu D."/>
            <person name="Skrede I."/>
            <person name="Drula E."/>
            <person name="Henrissat B."/>
            <person name="Morin E."/>
            <person name="Kohler A."/>
            <person name="Barry K."/>
            <person name="LaButti K."/>
            <person name="Morin E."/>
            <person name="Salamov A."/>
            <person name="Lipzen A."/>
            <person name="Mereny Z."/>
            <person name="Hegedus B."/>
            <person name="Baldrian P."/>
            <person name="Stursova M."/>
            <person name="Weitz H."/>
            <person name="Taylor A."/>
            <person name="Grigoriev I.V."/>
            <person name="Nagy L.G."/>
            <person name="Martin F."/>
            <person name="Kauserud H."/>
        </authorList>
    </citation>
    <scope>NUCLEOTIDE SEQUENCE</scope>
    <source>
        <strain evidence="1">CBHHK173m</strain>
    </source>
</reference>
<proteinExistence type="predicted"/>
<keyword evidence="3" id="KW-1185">Reference proteome</keyword>
<accession>A0AAD6XWV2</accession>
<dbReference type="EMBL" id="JARJCN010000015">
    <property type="protein sequence ID" value="KAJ7093911.1"/>
    <property type="molecule type" value="Genomic_DNA"/>
</dbReference>
<name>A0AAD6XWV2_9AGAR</name>
<sequence length="180" mass="20040">MTRDLTIFALRPLSLLPTAGLPEPPVLDPALRHLRALGILGIFGIIRRPGPSVRAPLLGFNHHHTFARGQFKIFACNANAPSFNNSRGQFDAYFNLTHRMNGRLTAKTQTLPSLQSSARPIHSQDCAPYDPFNRINDTVTMILVIPLSSEQPNHSRDISTLLKGETIPAHHKDPKHRNYA</sequence>